<protein>
    <submittedName>
        <fullName evidence="5">Long-chain acyl-CoA synthetase</fullName>
    </submittedName>
</protein>
<dbReference type="Pfam" id="PF00501">
    <property type="entry name" value="AMP-binding"/>
    <property type="match status" value="1"/>
</dbReference>
<dbReference type="InterPro" id="IPR000873">
    <property type="entry name" value="AMP-dep_synth/lig_dom"/>
</dbReference>
<dbReference type="FunFam" id="3.30.300.30:FF:000008">
    <property type="entry name" value="2,3-dihydroxybenzoate-AMP ligase"/>
    <property type="match status" value="1"/>
</dbReference>
<dbReference type="Gene3D" id="3.40.50.12780">
    <property type="entry name" value="N-terminal domain of ligase-like"/>
    <property type="match status" value="1"/>
</dbReference>
<feature type="domain" description="AMP-dependent synthetase/ligase" evidence="3">
    <location>
        <begin position="9"/>
        <end position="366"/>
    </location>
</feature>
<dbReference type="RefSeq" id="WP_092266902.1">
    <property type="nucleotide sequence ID" value="NZ_FORT01000002.1"/>
</dbReference>
<dbReference type="PANTHER" id="PTHR43767:SF3">
    <property type="entry name" value="LONG-CHAIN-FATTY-ACID--COA LIGASE"/>
    <property type="match status" value="1"/>
</dbReference>
<proteinExistence type="inferred from homology"/>
<accession>A0A1I3PMA8</accession>
<name>A0A1I3PMA8_9BACL</name>
<dbReference type="InterPro" id="IPR045851">
    <property type="entry name" value="AMP-bd_C_sf"/>
</dbReference>
<dbReference type="Proteomes" id="UP000198915">
    <property type="component" value="Unassembled WGS sequence"/>
</dbReference>
<feature type="domain" description="AMP-binding enzyme C-terminal" evidence="4">
    <location>
        <begin position="416"/>
        <end position="490"/>
    </location>
</feature>
<evidence type="ECO:0000259" key="4">
    <source>
        <dbReference type="Pfam" id="PF13193"/>
    </source>
</evidence>
<sequence length="498" mass="54929">MYDLNENLKRSAHNFPDRPVYVYQGESTTYAELDQQVEFLAAGLAKRGIGSGDAVALLLDNRPEFVSAYYAILRVGAAVVPMNPIYTPREISYILSNSHTKAVVALPALAPTINSLKEELPELQLVIYTEPVGEELTIGQLISEKATEYEEPERHEDNLAVILYTSGTTGQPKGAMLSHRNMDSNAEAMGILFELEPDDRVVAVLPMFHVFCMTVCLNGPIRSGSTILIVQRFHPVEVVNVIRDQKASCFAGVPTMYNYMLQLPSATRADFSTIRVCCSGGASMPVELLHKFEEKFGVKIMEGYGLSEAAPATAFNPIRGTRKPGSVGIDLPGVTNKVVDPEGNEVPRGEVGELIVYGPNVMLGYHGLPEETKAALKDGWLYTGDLARMDEEGYVYIVDRKKDMILVDGYNVYPREVEEVLYQHPAIIEAAVIGIPDEVHGEAVKAFVALREIAVSQEDILSFCNDKLAKYKIPRQVEFVAELPKNSTGKILRRSLRS</sequence>
<reference evidence="6" key="1">
    <citation type="submission" date="2016-10" db="EMBL/GenBank/DDBJ databases">
        <authorList>
            <person name="Varghese N."/>
            <person name="Submissions S."/>
        </authorList>
    </citation>
    <scope>NUCLEOTIDE SEQUENCE [LARGE SCALE GENOMIC DNA]</scope>
    <source>
        <strain evidence="6">OK042</strain>
    </source>
</reference>
<keyword evidence="2" id="KW-0436">Ligase</keyword>
<dbReference type="NCBIfam" id="NF004837">
    <property type="entry name" value="PRK06187.1"/>
    <property type="match status" value="1"/>
</dbReference>
<dbReference type="GO" id="GO:0016877">
    <property type="term" value="F:ligase activity, forming carbon-sulfur bonds"/>
    <property type="evidence" value="ECO:0007669"/>
    <property type="project" value="UniProtKB-ARBA"/>
</dbReference>
<keyword evidence="6" id="KW-1185">Reference proteome</keyword>
<dbReference type="PANTHER" id="PTHR43767">
    <property type="entry name" value="LONG-CHAIN-FATTY-ACID--COA LIGASE"/>
    <property type="match status" value="1"/>
</dbReference>
<dbReference type="AlphaFoldDB" id="A0A1I3PMA8"/>
<dbReference type="InterPro" id="IPR042099">
    <property type="entry name" value="ANL_N_sf"/>
</dbReference>
<evidence type="ECO:0000313" key="6">
    <source>
        <dbReference type="Proteomes" id="UP000198915"/>
    </source>
</evidence>
<dbReference type="CDD" id="cd05936">
    <property type="entry name" value="FC-FACS_FadD_like"/>
    <property type="match status" value="1"/>
</dbReference>
<dbReference type="InterPro" id="IPR025110">
    <property type="entry name" value="AMP-bd_C"/>
</dbReference>
<comment type="similarity">
    <text evidence="1">Belongs to the ATP-dependent AMP-binding enzyme family.</text>
</comment>
<dbReference type="STRING" id="1884381.SAMN05518846_102420"/>
<dbReference type="EMBL" id="FORT01000002">
    <property type="protein sequence ID" value="SFJ22480.1"/>
    <property type="molecule type" value="Genomic_DNA"/>
</dbReference>
<gene>
    <name evidence="5" type="ORF">SAMN05518846_102420</name>
</gene>
<dbReference type="InterPro" id="IPR020845">
    <property type="entry name" value="AMP-binding_CS"/>
</dbReference>
<organism evidence="5 6">
    <name type="scientific">Brevibacillus centrosporus</name>
    <dbReference type="NCBI Taxonomy" id="54910"/>
    <lineage>
        <taxon>Bacteria</taxon>
        <taxon>Bacillati</taxon>
        <taxon>Bacillota</taxon>
        <taxon>Bacilli</taxon>
        <taxon>Bacillales</taxon>
        <taxon>Paenibacillaceae</taxon>
        <taxon>Brevibacillus</taxon>
    </lineage>
</organism>
<dbReference type="InterPro" id="IPR050237">
    <property type="entry name" value="ATP-dep_AMP-bd_enzyme"/>
</dbReference>
<dbReference type="PROSITE" id="PS00455">
    <property type="entry name" value="AMP_BINDING"/>
    <property type="match status" value="1"/>
</dbReference>
<evidence type="ECO:0000256" key="2">
    <source>
        <dbReference type="ARBA" id="ARBA00022598"/>
    </source>
</evidence>
<dbReference type="Pfam" id="PF13193">
    <property type="entry name" value="AMP-binding_C"/>
    <property type="match status" value="1"/>
</dbReference>
<dbReference type="Gene3D" id="3.30.300.30">
    <property type="match status" value="1"/>
</dbReference>
<evidence type="ECO:0000259" key="3">
    <source>
        <dbReference type="Pfam" id="PF00501"/>
    </source>
</evidence>
<dbReference type="SUPFAM" id="SSF56801">
    <property type="entry name" value="Acetyl-CoA synthetase-like"/>
    <property type="match status" value="1"/>
</dbReference>
<evidence type="ECO:0000313" key="5">
    <source>
        <dbReference type="EMBL" id="SFJ22480.1"/>
    </source>
</evidence>
<evidence type="ECO:0000256" key="1">
    <source>
        <dbReference type="ARBA" id="ARBA00006432"/>
    </source>
</evidence>